<evidence type="ECO:0000256" key="2">
    <source>
        <dbReference type="ARBA" id="ARBA00008034"/>
    </source>
</evidence>
<accession>A0A7J5C1X4</accession>
<reference evidence="9 10" key="1">
    <citation type="submission" date="2019-09" db="EMBL/GenBank/DDBJ databases">
        <title>Phylogeny of genus Pseudoclavibacter and closely related genus.</title>
        <authorList>
            <person name="Li Y."/>
        </authorList>
    </citation>
    <scope>NUCLEOTIDE SEQUENCE [LARGE SCALE GENOMIC DNA]</scope>
    <source>
        <strain evidence="9 10">DSM 23821</strain>
    </source>
</reference>
<evidence type="ECO:0000256" key="8">
    <source>
        <dbReference type="SAM" id="Phobius"/>
    </source>
</evidence>
<dbReference type="GO" id="GO:0010043">
    <property type="term" value="P:response to zinc ion"/>
    <property type="evidence" value="ECO:0007669"/>
    <property type="project" value="TreeGrafter"/>
</dbReference>
<evidence type="ECO:0000256" key="5">
    <source>
        <dbReference type="ARBA" id="ARBA00023136"/>
    </source>
</evidence>
<dbReference type="GO" id="GO:0043190">
    <property type="term" value="C:ATP-binding cassette (ABC) transporter complex"/>
    <property type="evidence" value="ECO:0007669"/>
    <property type="project" value="InterPro"/>
</dbReference>
<organism evidence="9 10">
    <name type="scientific">Pseudoclavibacter chungangensis</name>
    <dbReference type="NCBI Taxonomy" id="587635"/>
    <lineage>
        <taxon>Bacteria</taxon>
        <taxon>Bacillati</taxon>
        <taxon>Actinomycetota</taxon>
        <taxon>Actinomycetes</taxon>
        <taxon>Micrococcales</taxon>
        <taxon>Microbacteriaceae</taxon>
        <taxon>Pseudoclavibacter</taxon>
    </lineage>
</organism>
<name>A0A7J5C1X4_9MICO</name>
<evidence type="ECO:0000256" key="6">
    <source>
        <dbReference type="RuleBase" id="RU003943"/>
    </source>
</evidence>
<dbReference type="OrthoDB" id="4425802at2"/>
<evidence type="ECO:0000256" key="4">
    <source>
        <dbReference type="ARBA" id="ARBA00022989"/>
    </source>
</evidence>
<gene>
    <name evidence="9" type="ORF">F8O01_00105</name>
</gene>
<comment type="similarity">
    <text evidence="2 6">Belongs to the ABC-3 integral membrane protein family.</text>
</comment>
<dbReference type="Pfam" id="PF00950">
    <property type="entry name" value="ABC-3"/>
    <property type="match status" value="1"/>
</dbReference>
<dbReference type="GO" id="GO:0055085">
    <property type="term" value="P:transmembrane transport"/>
    <property type="evidence" value="ECO:0007669"/>
    <property type="project" value="InterPro"/>
</dbReference>
<dbReference type="Gene3D" id="1.10.3470.10">
    <property type="entry name" value="ABC transporter involved in vitamin B12 uptake, BtuC"/>
    <property type="match status" value="1"/>
</dbReference>
<keyword evidence="4 8" id="KW-1133">Transmembrane helix</keyword>
<feature type="transmembrane region" description="Helical" evidence="8">
    <location>
        <begin position="164"/>
        <end position="183"/>
    </location>
</feature>
<comment type="subcellular location">
    <subcellularLocation>
        <location evidence="6">Cell membrane</location>
        <topology evidence="6">Multi-pass membrane protein</topology>
    </subcellularLocation>
    <subcellularLocation>
        <location evidence="1">Membrane</location>
        <topology evidence="1">Multi-pass membrane protein</topology>
    </subcellularLocation>
</comment>
<keyword evidence="5 8" id="KW-0472">Membrane</keyword>
<dbReference type="Proteomes" id="UP000467240">
    <property type="component" value="Unassembled WGS sequence"/>
</dbReference>
<dbReference type="EMBL" id="WBJZ01000001">
    <property type="protein sequence ID" value="KAB1662621.1"/>
    <property type="molecule type" value="Genomic_DNA"/>
</dbReference>
<comment type="caution">
    <text evidence="9">The sequence shown here is derived from an EMBL/GenBank/DDBJ whole genome shotgun (WGS) entry which is preliminary data.</text>
</comment>
<feature type="transmembrane region" description="Helical" evidence="8">
    <location>
        <begin position="126"/>
        <end position="144"/>
    </location>
</feature>
<feature type="transmembrane region" description="Helical" evidence="8">
    <location>
        <begin position="212"/>
        <end position="234"/>
    </location>
</feature>
<sequence>MQNALAALLMLAVAGAVVGVALNLRGLEFLSDGLVHAVFPGAVAGFLLSGPEGVYPGAAVAALVATVVLTIVARRLPGAGSDAATAVVLAGAFGLGVVLVSTRSDYTTGLEQLLFGQLLTVSSSDLGAIALCGGVAVLLVAVTWKEQLFVSFDVRGARAAGLRVLVLELALNAAIALVVVAASRAVGNLLVLAVLIAPAAIARLLSRRLAVIVPLAVGVAISASVLGLALSYALSVDLRVGASPSAVLALVLVGGYLAVAAARGLVTGVVRRRPRSGSHADLPSGADQEPMTVLGVR</sequence>
<proteinExistence type="inferred from homology"/>
<keyword evidence="6" id="KW-0813">Transport</keyword>
<keyword evidence="3 6" id="KW-0812">Transmembrane</keyword>
<evidence type="ECO:0000256" key="3">
    <source>
        <dbReference type="ARBA" id="ARBA00022692"/>
    </source>
</evidence>
<feature type="region of interest" description="Disordered" evidence="7">
    <location>
        <begin position="274"/>
        <end position="297"/>
    </location>
</feature>
<evidence type="ECO:0000256" key="7">
    <source>
        <dbReference type="SAM" id="MobiDB-lite"/>
    </source>
</evidence>
<dbReference type="SUPFAM" id="SSF81345">
    <property type="entry name" value="ABC transporter involved in vitamin B12 uptake, BtuC"/>
    <property type="match status" value="1"/>
</dbReference>
<protein>
    <submittedName>
        <fullName evidence="9">Metal ABC transporter permease</fullName>
    </submittedName>
</protein>
<evidence type="ECO:0000256" key="1">
    <source>
        <dbReference type="ARBA" id="ARBA00004141"/>
    </source>
</evidence>
<feature type="transmembrane region" description="Helical" evidence="8">
    <location>
        <begin position="246"/>
        <end position="266"/>
    </location>
</feature>
<feature type="transmembrane region" description="Helical" evidence="8">
    <location>
        <begin position="85"/>
        <end position="106"/>
    </location>
</feature>
<keyword evidence="10" id="KW-1185">Reference proteome</keyword>
<evidence type="ECO:0000313" key="10">
    <source>
        <dbReference type="Proteomes" id="UP000467240"/>
    </source>
</evidence>
<dbReference type="PANTHER" id="PTHR30477:SF13">
    <property type="entry name" value="IRON TRANSPORT SYSTEM MEMBRANE PROTEIN HI_0360-RELATED"/>
    <property type="match status" value="1"/>
</dbReference>
<feature type="transmembrane region" description="Helical" evidence="8">
    <location>
        <begin position="54"/>
        <end position="73"/>
    </location>
</feature>
<evidence type="ECO:0000313" key="9">
    <source>
        <dbReference type="EMBL" id="KAB1662621.1"/>
    </source>
</evidence>
<dbReference type="PANTHER" id="PTHR30477">
    <property type="entry name" value="ABC-TRANSPORTER METAL-BINDING PROTEIN"/>
    <property type="match status" value="1"/>
</dbReference>
<dbReference type="InterPro" id="IPR001626">
    <property type="entry name" value="ABC_TroCD"/>
</dbReference>
<dbReference type="AlphaFoldDB" id="A0A7J5C1X4"/>
<dbReference type="InterPro" id="IPR037294">
    <property type="entry name" value="ABC_BtuC-like"/>
</dbReference>
<feature type="transmembrane region" description="Helical" evidence="8">
    <location>
        <begin position="189"/>
        <end position="205"/>
    </location>
</feature>